<sequence>MLPLHSGPPQPGTHLSHRGSAQPARRARNVTIPSTLQTAVAVFMLFALLVALAYRAVGSDIQVAPASSRRLLRDSSFSRARKFPVSNLSTLILVAGHSVYTGLDYHDAQGSSSWYLLDYQKEVKGQTESFMAHIRLGVEQAAADPKSVLLFSGGKTRASAGPRAEAEGYWLVAEANDWFGFPEVRRRAFTEEKARDSFENLLFGLCRYYELTGHHPTHVTVVGYEFKKARFQDMHRAAVRYPATSFSYVGTPALTPSAVDGEAAAAAAFRTDPYGCSGALAAKRAERDPFAEGGYGPDRCPAMAGLLNWCGPDPFPGRLPWALRR</sequence>
<organism evidence="2">
    <name type="scientific">Auxenochlorella protothecoides</name>
    <name type="common">Green microalga</name>
    <name type="synonym">Chlorella protothecoides</name>
    <dbReference type="NCBI Taxonomy" id="3075"/>
    <lineage>
        <taxon>Eukaryota</taxon>
        <taxon>Viridiplantae</taxon>
        <taxon>Chlorophyta</taxon>
        <taxon>core chlorophytes</taxon>
        <taxon>Trebouxiophyceae</taxon>
        <taxon>Chlorellales</taxon>
        <taxon>Chlorellaceae</taxon>
        <taxon>Auxenochlorella</taxon>
    </lineage>
</organism>
<reference evidence="2" key="1">
    <citation type="submission" date="2015-08" db="EMBL/GenBank/DDBJ databases">
        <authorList>
            <person name="Babu N.S."/>
            <person name="Beckwith C.J."/>
            <person name="Beseler K.G."/>
            <person name="Brison A."/>
            <person name="Carone J.V."/>
            <person name="Caskin T.P."/>
            <person name="Diamond M."/>
            <person name="Durham M.E."/>
            <person name="Foxe J.M."/>
            <person name="Go M."/>
            <person name="Henderson B.A."/>
            <person name="Jones I.B."/>
            <person name="McGettigan J.A."/>
            <person name="Micheletti S.J."/>
            <person name="Nasrallah M.E."/>
            <person name="Ortiz D."/>
            <person name="Piller C.R."/>
            <person name="Privatt S.R."/>
            <person name="Schneider S.L."/>
            <person name="Sharp S."/>
            <person name="Smith T.C."/>
            <person name="Stanton J.D."/>
            <person name="Ullery H.E."/>
            <person name="Wilson R.J."/>
            <person name="Serrano M.G."/>
            <person name="Buck G."/>
            <person name="Lee V."/>
            <person name="Wang Y."/>
            <person name="Carvalho R."/>
            <person name="Voegtly L."/>
            <person name="Shi R."/>
            <person name="Duckworth R."/>
            <person name="Johnson A."/>
            <person name="Loviza R."/>
            <person name="Walstead R."/>
            <person name="Shah Z."/>
            <person name="Kiflezghi M."/>
            <person name="Wade K."/>
            <person name="Ball S.L."/>
            <person name="Bradley K.W."/>
            <person name="Asai D.J."/>
            <person name="Bowman C.A."/>
            <person name="Russell D.A."/>
            <person name="Pope W.H."/>
            <person name="Jacobs-Sera D."/>
            <person name="Hendrix R.W."/>
            <person name="Hatfull G.F."/>
        </authorList>
    </citation>
    <scope>NUCLEOTIDE SEQUENCE</scope>
</reference>
<name>A0A1D1ZWG6_AUXPR</name>
<evidence type="ECO:0000313" key="2">
    <source>
        <dbReference type="EMBL" id="JAT71282.1"/>
    </source>
</evidence>
<proteinExistence type="predicted"/>
<dbReference type="EMBL" id="GDKF01007340">
    <property type="protein sequence ID" value="JAT71282.1"/>
    <property type="molecule type" value="Transcribed_RNA"/>
</dbReference>
<dbReference type="PANTHER" id="PTHR28110:SF1">
    <property type="entry name" value="TRANSMEMBRANE PROTEIN"/>
    <property type="match status" value="1"/>
</dbReference>
<accession>A0A1D1ZWG6</accession>
<evidence type="ECO:0008006" key="3">
    <source>
        <dbReference type="Google" id="ProtNLM"/>
    </source>
</evidence>
<evidence type="ECO:0000256" key="1">
    <source>
        <dbReference type="SAM" id="MobiDB-lite"/>
    </source>
</evidence>
<gene>
    <name evidence="2" type="ORF">g.27010</name>
</gene>
<dbReference type="InterPro" id="IPR055323">
    <property type="entry name" value="C57A10.07/YOR238W"/>
</dbReference>
<feature type="region of interest" description="Disordered" evidence="1">
    <location>
        <begin position="1"/>
        <end position="26"/>
    </location>
</feature>
<protein>
    <recommendedName>
        <fullName evidence="3">DUF218 domain-containing protein</fullName>
    </recommendedName>
</protein>
<dbReference type="GO" id="GO:0005737">
    <property type="term" value="C:cytoplasm"/>
    <property type="evidence" value="ECO:0007669"/>
    <property type="project" value="TreeGrafter"/>
</dbReference>
<feature type="compositionally biased region" description="Pro residues" evidence="1">
    <location>
        <begin position="1"/>
        <end position="11"/>
    </location>
</feature>
<dbReference type="AlphaFoldDB" id="A0A1D1ZWG6"/>
<dbReference type="PANTHER" id="PTHR28110">
    <property type="entry name" value="TRANSMEMBRANE PROTEIN"/>
    <property type="match status" value="1"/>
</dbReference>